<gene>
    <name evidence="2" type="ORF">MAMMFC1_03303</name>
</gene>
<keyword evidence="1" id="KW-0812">Transmembrane</keyword>
<keyword evidence="1" id="KW-0472">Membrane</keyword>
<evidence type="ECO:0000313" key="2">
    <source>
        <dbReference type="EMBL" id="BBB92608.1"/>
    </source>
</evidence>
<sequence length="59" mass="6822">MSLTAKEKQRIYDEELERSLARKKIRAKVKNTKKSPQLIDWIIIIGVLFMLFIAFGGGK</sequence>
<organism evidence="2 3">
    <name type="scientific">Methylomusa anaerophila</name>
    <dbReference type="NCBI Taxonomy" id="1930071"/>
    <lineage>
        <taxon>Bacteria</taxon>
        <taxon>Bacillati</taxon>
        <taxon>Bacillota</taxon>
        <taxon>Negativicutes</taxon>
        <taxon>Selenomonadales</taxon>
        <taxon>Sporomusaceae</taxon>
        <taxon>Methylomusa</taxon>
    </lineage>
</organism>
<dbReference type="RefSeq" id="WP_126309554.1">
    <property type="nucleotide sequence ID" value="NZ_AP018449.1"/>
</dbReference>
<reference evidence="2 3" key="1">
    <citation type="journal article" date="2018" name="Int. J. Syst. Evol. Microbiol.">
        <title>Methylomusa anaerophila gen. nov., sp. nov., an anaerobic methanol-utilizing bacterium isolated from a microbial fuel cell.</title>
        <authorList>
            <person name="Amano N."/>
            <person name="Yamamuro A."/>
            <person name="Miyahara M."/>
            <person name="Kouzuma A."/>
            <person name="Abe T."/>
            <person name="Watanabe K."/>
        </authorList>
    </citation>
    <scope>NUCLEOTIDE SEQUENCE [LARGE SCALE GENOMIC DNA]</scope>
    <source>
        <strain evidence="2 3">MMFC1</strain>
    </source>
</reference>
<name>A0A348ANG0_9FIRM</name>
<dbReference type="OrthoDB" id="1684553at2"/>
<accession>A0A348ANG0</accession>
<protein>
    <submittedName>
        <fullName evidence="2">Uncharacterized protein</fullName>
    </submittedName>
</protein>
<proteinExistence type="predicted"/>
<dbReference type="KEGG" id="mana:MAMMFC1_03303"/>
<dbReference type="EMBL" id="AP018449">
    <property type="protein sequence ID" value="BBB92608.1"/>
    <property type="molecule type" value="Genomic_DNA"/>
</dbReference>
<keyword evidence="1" id="KW-1133">Transmembrane helix</keyword>
<evidence type="ECO:0000313" key="3">
    <source>
        <dbReference type="Proteomes" id="UP000276437"/>
    </source>
</evidence>
<dbReference type="AlphaFoldDB" id="A0A348ANG0"/>
<evidence type="ECO:0000256" key="1">
    <source>
        <dbReference type="SAM" id="Phobius"/>
    </source>
</evidence>
<keyword evidence="3" id="KW-1185">Reference proteome</keyword>
<feature type="transmembrane region" description="Helical" evidence="1">
    <location>
        <begin position="38"/>
        <end position="57"/>
    </location>
</feature>
<dbReference type="Proteomes" id="UP000276437">
    <property type="component" value="Chromosome"/>
</dbReference>